<keyword evidence="8" id="KW-0175">Coiled coil</keyword>
<comment type="caution">
    <text evidence="10">The sequence shown here is derived from an EMBL/GenBank/DDBJ whole genome shotgun (WGS) entry which is preliminary data.</text>
</comment>
<comment type="similarity">
    <text evidence="2">Belongs to the outer membrane factor (OMF) (TC 1.B.17) family.</text>
</comment>
<gene>
    <name evidence="10" type="ORF">GCM10007907_28430</name>
</gene>
<evidence type="ECO:0000256" key="1">
    <source>
        <dbReference type="ARBA" id="ARBA00004442"/>
    </source>
</evidence>
<evidence type="ECO:0000256" key="6">
    <source>
        <dbReference type="ARBA" id="ARBA00023136"/>
    </source>
</evidence>
<dbReference type="Proteomes" id="UP001156706">
    <property type="component" value="Unassembled WGS sequence"/>
</dbReference>
<name>A0ABQ5YHX0_9NEIS</name>
<dbReference type="InterPro" id="IPR003423">
    <property type="entry name" value="OMP_efflux"/>
</dbReference>
<dbReference type="NCBIfam" id="TIGR01844">
    <property type="entry name" value="type_I_sec_TolC"/>
    <property type="match status" value="1"/>
</dbReference>
<dbReference type="Gene3D" id="1.20.1600.10">
    <property type="entry name" value="Outer membrane efflux proteins (OEP)"/>
    <property type="match status" value="1"/>
</dbReference>
<dbReference type="SUPFAM" id="SSF56954">
    <property type="entry name" value="Outer membrane efflux proteins (OEP)"/>
    <property type="match status" value="1"/>
</dbReference>
<dbReference type="PANTHER" id="PTHR30026">
    <property type="entry name" value="OUTER MEMBRANE PROTEIN TOLC"/>
    <property type="match status" value="1"/>
</dbReference>
<keyword evidence="11" id="KW-1185">Reference proteome</keyword>
<dbReference type="InterPro" id="IPR051906">
    <property type="entry name" value="TolC-like"/>
</dbReference>
<feature type="signal peptide" evidence="9">
    <location>
        <begin position="1"/>
        <end position="23"/>
    </location>
</feature>
<evidence type="ECO:0000256" key="8">
    <source>
        <dbReference type="SAM" id="Coils"/>
    </source>
</evidence>
<evidence type="ECO:0000256" key="5">
    <source>
        <dbReference type="ARBA" id="ARBA00022692"/>
    </source>
</evidence>
<keyword evidence="4" id="KW-1134">Transmembrane beta strand</keyword>
<dbReference type="EMBL" id="BSOG01000003">
    <property type="protein sequence ID" value="GLR14053.1"/>
    <property type="molecule type" value="Genomic_DNA"/>
</dbReference>
<keyword evidence="7" id="KW-0998">Cell outer membrane</keyword>
<evidence type="ECO:0000256" key="3">
    <source>
        <dbReference type="ARBA" id="ARBA00022448"/>
    </source>
</evidence>
<dbReference type="Pfam" id="PF02321">
    <property type="entry name" value="OEP"/>
    <property type="match status" value="2"/>
</dbReference>
<evidence type="ECO:0000256" key="7">
    <source>
        <dbReference type="ARBA" id="ARBA00023237"/>
    </source>
</evidence>
<evidence type="ECO:0000256" key="4">
    <source>
        <dbReference type="ARBA" id="ARBA00022452"/>
    </source>
</evidence>
<proteinExistence type="inferred from homology"/>
<comment type="subcellular location">
    <subcellularLocation>
        <location evidence="1">Cell outer membrane</location>
    </subcellularLocation>
</comment>
<dbReference type="PANTHER" id="PTHR30026:SF20">
    <property type="entry name" value="OUTER MEMBRANE PROTEIN TOLC"/>
    <property type="match status" value="1"/>
</dbReference>
<evidence type="ECO:0000313" key="11">
    <source>
        <dbReference type="Proteomes" id="UP001156706"/>
    </source>
</evidence>
<dbReference type="InterPro" id="IPR010130">
    <property type="entry name" value="T1SS_OMP_TolC"/>
</dbReference>
<feature type="chain" id="PRO_5046259964" evidence="9">
    <location>
        <begin position="24"/>
        <end position="440"/>
    </location>
</feature>
<keyword evidence="5" id="KW-0812">Transmembrane</keyword>
<keyword evidence="6" id="KW-0472">Membrane</keyword>
<dbReference type="RefSeq" id="WP_284197143.1">
    <property type="nucleotide sequence ID" value="NZ_BSOG01000003.1"/>
</dbReference>
<evidence type="ECO:0000256" key="2">
    <source>
        <dbReference type="ARBA" id="ARBA00007613"/>
    </source>
</evidence>
<protein>
    <submittedName>
        <fullName evidence="10">Outer membrane protein</fullName>
    </submittedName>
</protein>
<accession>A0ABQ5YHX0</accession>
<keyword evidence="3" id="KW-0813">Transport</keyword>
<organism evidence="10 11">
    <name type="scientific">Chitinimonas prasina</name>
    <dbReference type="NCBI Taxonomy" id="1434937"/>
    <lineage>
        <taxon>Bacteria</taxon>
        <taxon>Pseudomonadati</taxon>
        <taxon>Pseudomonadota</taxon>
        <taxon>Betaproteobacteria</taxon>
        <taxon>Neisseriales</taxon>
        <taxon>Chitinibacteraceae</taxon>
        <taxon>Chitinimonas</taxon>
    </lineage>
</organism>
<feature type="coiled-coil region" evidence="8">
    <location>
        <begin position="111"/>
        <end position="170"/>
    </location>
</feature>
<reference evidence="11" key="1">
    <citation type="journal article" date="2019" name="Int. J. Syst. Evol. Microbiol.">
        <title>The Global Catalogue of Microorganisms (GCM) 10K type strain sequencing project: providing services to taxonomists for standard genome sequencing and annotation.</title>
        <authorList>
            <consortium name="The Broad Institute Genomics Platform"/>
            <consortium name="The Broad Institute Genome Sequencing Center for Infectious Disease"/>
            <person name="Wu L."/>
            <person name="Ma J."/>
        </authorList>
    </citation>
    <scope>NUCLEOTIDE SEQUENCE [LARGE SCALE GENOMIC DNA]</scope>
    <source>
        <strain evidence="11">NBRC 110044</strain>
    </source>
</reference>
<keyword evidence="9" id="KW-0732">Signal</keyword>
<evidence type="ECO:0000313" key="10">
    <source>
        <dbReference type="EMBL" id="GLR14053.1"/>
    </source>
</evidence>
<evidence type="ECO:0000256" key="9">
    <source>
        <dbReference type="SAM" id="SignalP"/>
    </source>
</evidence>
<sequence length="440" mass="47395">MQRFAIRTLSLAVMLAAGSAAMAADLLQVYQEAKKYDATIAAAEAALRAGQEKSSQATAQWLPKVQLDGQYGHSSSTSATARGDVKTQGDSYGYSVSASQPLYSATASVNANQLNEQARLAEVTYAAARQDLILRVAQAYFDVLYAQDSLEFVRAQKDAVSQQLAQAKKSFEVGVATITDTHEAQAKYDGIVASEIAAENELTVKQNAFLQLTGVPAVGLAGLPAKMMATPPVPADINAWVKHAEQKSLAIEGQRGALAIAEAEIDRYRFLRQPTLNLVASYGQDWYKKDLAANAKDKRDSSIGVRLEIPIFTGGATSSKLRESLASRDEAQHKLEATRRDTAQTTKQAFLGVQAGAAQIKALEQALVSSQSSLDSTKLGREVGVRTTLDLLNAQQQYYSTKRDLAQARYNYLVNQLKLSAAVGDLAEKDLEAVNAKLAR</sequence>